<dbReference type="Gene3D" id="3.20.20.300">
    <property type="entry name" value="Glycoside hydrolase, family 3, N-terminal domain"/>
    <property type="match status" value="1"/>
</dbReference>
<proteinExistence type="inferred from homology"/>
<dbReference type="EMBL" id="AP019400">
    <property type="protein sequence ID" value="BBI34640.1"/>
    <property type="molecule type" value="Genomic_DNA"/>
</dbReference>
<evidence type="ECO:0000259" key="5">
    <source>
        <dbReference type="Pfam" id="PF00933"/>
    </source>
</evidence>
<gene>
    <name evidence="6" type="ORF">KCTCHS21_40390</name>
</gene>
<dbReference type="SUPFAM" id="SSF51445">
    <property type="entry name" value="(Trans)glycosidases"/>
    <property type="match status" value="1"/>
</dbReference>
<dbReference type="GO" id="GO:0009254">
    <property type="term" value="P:peptidoglycan turnover"/>
    <property type="evidence" value="ECO:0007669"/>
    <property type="project" value="TreeGrafter"/>
</dbReference>
<evidence type="ECO:0000256" key="4">
    <source>
        <dbReference type="SAM" id="MobiDB-lite"/>
    </source>
</evidence>
<comment type="similarity">
    <text evidence="1">Belongs to the glycosyl hydrolase 3 family.</text>
</comment>
<keyword evidence="3" id="KW-0326">Glycosidase</keyword>
<evidence type="ECO:0000256" key="1">
    <source>
        <dbReference type="ARBA" id="ARBA00005336"/>
    </source>
</evidence>
<organism evidence="6 7">
    <name type="scientific">Cohnella abietis</name>
    <dbReference type="NCBI Taxonomy" id="2507935"/>
    <lineage>
        <taxon>Bacteria</taxon>
        <taxon>Bacillati</taxon>
        <taxon>Bacillota</taxon>
        <taxon>Bacilli</taxon>
        <taxon>Bacillales</taxon>
        <taxon>Paenibacillaceae</taxon>
        <taxon>Cohnella</taxon>
    </lineage>
</organism>
<evidence type="ECO:0000313" key="7">
    <source>
        <dbReference type="Proteomes" id="UP000289856"/>
    </source>
</evidence>
<dbReference type="InterPro" id="IPR017853">
    <property type="entry name" value="GH"/>
</dbReference>
<dbReference type="InterPro" id="IPR036962">
    <property type="entry name" value="Glyco_hydro_3_N_sf"/>
</dbReference>
<reference evidence="6 7" key="1">
    <citation type="submission" date="2019-01" db="EMBL/GenBank/DDBJ databases">
        <title>Complete genome sequence of Cohnella hallensis HS21 isolated from Korean fir (Abies koreana) rhizospheric soil.</title>
        <authorList>
            <person name="Jiang L."/>
            <person name="Kang S.W."/>
            <person name="Kim S."/>
            <person name="Jung J."/>
            <person name="Kim C.Y."/>
            <person name="Kim D.H."/>
            <person name="Kim S.W."/>
            <person name="Lee J."/>
        </authorList>
    </citation>
    <scope>NUCLEOTIDE SEQUENCE [LARGE SCALE GENOMIC DNA]</scope>
    <source>
        <strain evidence="6 7">HS21</strain>
    </source>
</reference>
<protein>
    <submittedName>
        <fullName evidence="6">Glycoside hydrolase family 3</fullName>
    </submittedName>
</protein>
<dbReference type="AlphaFoldDB" id="A0A3T1D978"/>
<dbReference type="NCBIfam" id="NF003740">
    <property type="entry name" value="PRK05337.1"/>
    <property type="match status" value="1"/>
</dbReference>
<dbReference type="InterPro" id="IPR050226">
    <property type="entry name" value="NagZ_Beta-hexosaminidase"/>
</dbReference>
<dbReference type="RefSeq" id="WP_232057892.1">
    <property type="nucleotide sequence ID" value="NZ_AP019400.1"/>
</dbReference>
<accession>A0A3T1D978</accession>
<feature type="compositionally biased region" description="Low complexity" evidence="4">
    <location>
        <begin position="39"/>
        <end position="72"/>
    </location>
</feature>
<sequence>MKSNVMRYVGGLSVSLLLLLNIGCGLTGKGGATESLPNSSASPTESSTTTPSATPSATPSTSPTVPSASPKPSDQDEIGRIIKKMTLEQKVGQMILAGIDGTTIDKNMKKMIDEQHVGGIIFYKNNFSGLNGSVQLVNELKAANKGNPAPLFMSVDQEGGKVSRLPKDFVAIPDAAKVGRTDNAELAKEMGELLAKELQLVGFNVNFAPVLDINSNPKNPVIGTRSFGNNASIVTKMGIAEMNGLRENGTIAVVKHFPGHGDTAVDSHLDLPIVQKTTAQLEKLEWIPFRAAIEDKADAVMVAHILFPLIDPDAPASLSKVIINDQLRGTLGYDGVVITDDMTMGAIIDNYGIEDAAILSVQAGSDIILIAHGYNNTKKVFNKLLQAVATGKIKEAKIDQSLRRILTLKQKYDLSDSPIPVPAKDELPNDAIRQWLKKL</sequence>
<evidence type="ECO:0000256" key="2">
    <source>
        <dbReference type="ARBA" id="ARBA00022801"/>
    </source>
</evidence>
<dbReference type="PANTHER" id="PTHR30480">
    <property type="entry name" value="BETA-HEXOSAMINIDASE-RELATED"/>
    <property type="match status" value="1"/>
</dbReference>
<dbReference type="Proteomes" id="UP000289856">
    <property type="component" value="Chromosome"/>
</dbReference>
<name>A0A3T1D978_9BACL</name>
<evidence type="ECO:0000313" key="6">
    <source>
        <dbReference type="EMBL" id="BBI34640.1"/>
    </source>
</evidence>
<keyword evidence="2 6" id="KW-0378">Hydrolase</keyword>
<feature type="region of interest" description="Disordered" evidence="4">
    <location>
        <begin position="32"/>
        <end position="76"/>
    </location>
</feature>
<keyword evidence="7" id="KW-1185">Reference proteome</keyword>
<dbReference type="PANTHER" id="PTHR30480:SF16">
    <property type="entry name" value="GLYCOSIDE HYDROLASE FAMILY 3 DOMAIN PROTEIN"/>
    <property type="match status" value="1"/>
</dbReference>
<dbReference type="GO" id="GO:0004553">
    <property type="term" value="F:hydrolase activity, hydrolyzing O-glycosyl compounds"/>
    <property type="evidence" value="ECO:0007669"/>
    <property type="project" value="InterPro"/>
</dbReference>
<dbReference type="Pfam" id="PF00933">
    <property type="entry name" value="Glyco_hydro_3"/>
    <property type="match status" value="1"/>
</dbReference>
<dbReference type="KEGG" id="cohn:KCTCHS21_40390"/>
<evidence type="ECO:0000256" key="3">
    <source>
        <dbReference type="ARBA" id="ARBA00023295"/>
    </source>
</evidence>
<dbReference type="GO" id="GO:0005975">
    <property type="term" value="P:carbohydrate metabolic process"/>
    <property type="evidence" value="ECO:0007669"/>
    <property type="project" value="InterPro"/>
</dbReference>
<dbReference type="InterPro" id="IPR001764">
    <property type="entry name" value="Glyco_hydro_3_N"/>
</dbReference>
<feature type="domain" description="Glycoside hydrolase family 3 N-terminal" evidence="5">
    <location>
        <begin position="86"/>
        <end position="408"/>
    </location>
</feature>